<feature type="compositionally biased region" description="Polar residues" evidence="2">
    <location>
        <begin position="1527"/>
        <end position="1548"/>
    </location>
</feature>
<feature type="domain" description="Myb-like" evidence="3">
    <location>
        <begin position="1068"/>
        <end position="1120"/>
    </location>
</feature>
<evidence type="ECO:0008006" key="7">
    <source>
        <dbReference type="Google" id="ProtNLM"/>
    </source>
</evidence>
<proteinExistence type="predicted"/>
<feature type="region of interest" description="Disordered" evidence="2">
    <location>
        <begin position="1666"/>
        <end position="1776"/>
    </location>
</feature>
<feature type="compositionally biased region" description="Low complexity" evidence="2">
    <location>
        <begin position="1549"/>
        <end position="1563"/>
    </location>
</feature>
<dbReference type="GO" id="GO:0035267">
    <property type="term" value="C:NuA4 histone acetyltransferase complex"/>
    <property type="evidence" value="ECO:0007669"/>
    <property type="project" value="InterPro"/>
</dbReference>
<feature type="compositionally biased region" description="Polar residues" evidence="2">
    <location>
        <begin position="1753"/>
        <end position="1776"/>
    </location>
</feature>
<dbReference type="SMART" id="SM00573">
    <property type="entry name" value="HSA"/>
    <property type="match status" value="1"/>
</dbReference>
<dbReference type="PROSITE" id="PS50090">
    <property type="entry name" value="MYB_LIKE"/>
    <property type="match status" value="1"/>
</dbReference>
<evidence type="ECO:0000256" key="1">
    <source>
        <dbReference type="ARBA" id="ARBA00022853"/>
    </source>
</evidence>
<keyword evidence="6" id="KW-1185">Reference proteome</keyword>
<dbReference type="CDD" id="cd00167">
    <property type="entry name" value="SANT"/>
    <property type="match status" value="1"/>
</dbReference>
<sequence length="1871" mass="203510">MHGRESGCSHILITEADSMGGVVDFGVGLDTKTSPSHAAIAKAQEQLRLEYDAREDRRRELEFLEKGGNPLDFKLGRASISLQSTSFTDQLVEHEAKGSFVVSPHGDSAESSGHPGISGGREANIADNLLLFGRGKFNLAGEKNTKRTGRRMSAIQLEKSSQIAAQRNSKDSGGSLVFRLGAKGQAYARRNRSRSNRDSQINKYASLASSSADLRDVTGSLDGVLAEEYAVSSISNSKSDAQAKNLPKNPASEMEIDGEKTEYIGTENERGGTYGTEARSSENFLVNECDAASVEQTAGIDPTQPSQLIGNTSHSGHDVRANGCNAIGADITGLHVYDMNGRKHVSDALSEMVGEKNTDMVPAQIRTICPRIAVHDDSLALKTGVCLEKGPKEQPTDGGPLNASIATEGLQFAGSVHSVNIDKSISLPRNFSNSVVLVKEEKVLLSRNDANGEEKSLSNVGRMKDRKSENSVNITGVVSSNSLCPTDEPFSTVVKMVSSTVPERQSGETSQVNYTKKANEDAILRDARIIEANLKRAVAPSKKCLSTGKWHKCQWDFVLEEMAWMANDFMQERMWKTAAAVHVSQLIASFGRSKFEEEHICRKLKNTARTLAKAVMQFWHSAKAIHSIGETNSGMVKDCAADLCDLSNTNNLDIMSDQGDENCQGYLPPGIQSYALRFLHFMSAMSHDPVLAEAPCTPKRIDGSVILEVSGDDELSGECLFYEVRPGAMQSYRESIESQWADYKRMGNVVYREEYEASMCGSVADRSRESVFEDEAETETGILPGAFENNFSFKITSKKKKLQQKACTQRLYGVGPNLYDPYPDGKSADHSAPIVGKRPSSTLNVGTAPTKRTRTAARQRTVNCFGTGVTGSLQRTSRTDVSSGDTSSFQDDQCSLHGGSQPWNHLEVESTADFERRLPFDGIQMPRKSKKRRKSKHLWCKSSLNLSDSGALILPGKATSYEQRLQADSVMRQDQRDLMKMRFESRSFEPNENPGFYGQHVAKKTKFMKHTDSHEQIALSGGPMPSPVASQMSNMSNSNKLIRIINGRDRGRKSKAMKVAAGYSGSGNSWSSFEDQALVVLVHDMGINWELVSDALNSALLFKCVYRKPKDCKERHKFLMDRSTGDGADSAEDSGSSQPYQSTLPGIPKGSARQLFQRLHGPMEEDTLKARFEKIILIGQRMSTCRSQSDIYDPKHTPAHNSHAFTLSQAHPNNLSGTILSPLDLCDAVNTGSDVANLGYQGSHSNSITVSGHQGSLLPVHPTSTSSIMLQGSPSMVLGNGLPSPSPSVNTPPRDTQRYAVPRSTALLVDDQQRMQNYNQIFPGRNMQQPGISVLASSGGADRVHMLHGSNGMGVVCGVNRSLPMQRPSFQGISPTGILNMVPTNSMTSSNNVGMPNSIGAHSSVISCPGHTMLRPRDALQMVQPGQSTEEQKQVMMQELQLQASQGNAHSVTQFSGMNSPFSNAATSPVQTFPGQPHHPHQITQMLGNPHPSQLQGSNHSSTPHQAYIRFAKERQLQQKAMLPAQHPNSASTAASPMQNNINPQHQKQLNSTNSLSSSYNQQISTRNAQSNGAMTAQIIKQRQRLQVEQPRSVQLQPQPQPQAKHLKCVGRGSTLINPNVASDGSHFAGLQAAPKNQTCEKLAMQQNQGLFSCNAGLNPNMQHKNQHKLYSRPQSQSSKHVTVVSSAPHNNQSSIEAPPVHSIATSQQSVTSSSNALAAHPQQLQLRQANQSPPKMQRMAPQQNPILKPDGQIQSSSEHVPQSSDSVSSPTLLPTGTQWKQDTLLERNISAPTTLLVGPSQENISGNSAVKVPPRQFSANLPTHGHGAGGQWLQQQQLLSSQSHPSPPQQQNQQGVQGNLYTRPLNAGLG</sequence>
<dbReference type="PANTHER" id="PTHR46774:SF3">
    <property type="entry name" value="CHROMATIN MODIFICATION-RELATED PROTEIN EAF1 A-RELATED"/>
    <property type="match status" value="1"/>
</dbReference>
<feature type="region of interest" description="Disordered" evidence="2">
    <location>
        <begin position="828"/>
        <end position="856"/>
    </location>
</feature>
<evidence type="ECO:0000259" key="3">
    <source>
        <dbReference type="PROSITE" id="PS50090"/>
    </source>
</evidence>
<dbReference type="SMART" id="SM00717">
    <property type="entry name" value="SANT"/>
    <property type="match status" value="1"/>
</dbReference>
<dbReference type="InterPro" id="IPR001005">
    <property type="entry name" value="SANT/Myb"/>
</dbReference>
<feature type="compositionally biased region" description="Polar residues" evidence="2">
    <location>
        <begin position="1704"/>
        <end position="1746"/>
    </location>
</feature>
<feature type="compositionally biased region" description="Polar residues" evidence="2">
    <location>
        <begin position="873"/>
        <end position="893"/>
    </location>
</feature>
<dbReference type="Pfam" id="PF13921">
    <property type="entry name" value="Myb_DNA-bind_6"/>
    <property type="match status" value="1"/>
</dbReference>
<dbReference type="EMBL" id="JADCNL010000001">
    <property type="protein sequence ID" value="KAG0495854.1"/>
    <property type="molecule type" value="Genomic_DNA"/>
</dbReference>
<keyword evidence="1" id="KW-0156">Chromatin regulator</keyword>
<feature type="region of interest" description="Disordered" evidence="2">
    <location>
        <begin position="1518"/>
        <end position="1563"/>
    </location>
</feature>
<feature type="compositionally biased region" description="Polar residues" evidence="2">
    <location>
        <begin position="1458"/>
        <end position="1474"/>
    </location>
</feature>
<dbReference type="Gene3D" id="1.10.10.60">
    <property type="entry name" value="Homeodomain-like"/>
    <property type="match status" value="1"/>
</dbReference>
<feature type="region of interest" description="Disordered" evidence="2">
    <location>
        <begin position="1123"/>
        <end position="1147"/>
    </location>
</feature>
<feature type="region of interest" description="Disordered" evidence="2">
    <location>
        <begin position="1799"/>
        <end position="1871"/>
    </location>
</feature>
<dbReference type="PROSITE" id="PS51204">
    <property type="entry name" value="HSA"/>
    <property type="match status" value="1"/>
</dbReference>
<evidence type="ECO:0000313" key="6">
    <source>
        <dbReference type="Proteomes" id="UP000636800"/>
    </source>
</evidence>
<dbReference type="Proteomes" id="UP000636800">
    <property type="component" value="Chromosome 1"/>
</dbReference>
<feature type="compositionally biased region" description="Polar residues" evidence="2">
    <location>
        <begin position="1583"/>
        <end position="1598"/>
    </location>
</feature>
<evidence type="ECO:0000313" key="5">
    <source>
        <dbReference type="EMBL" id="KAG0495854.1"/>
    </source>
</evidence>
<dbReference type="InterPro" id="IPR014012">
    <property type="entry name" value="HSA_dom"/>
</dbReference>
<name>A0A835RUN0_VANPL</name>
<feature type="region of interest" description="Disordered" evidence="2">
    <location>
        <begin position="1458"/>
        <end position="1503"/>
    </location>
</feature>
<dbReference type="PANTHER" id="PTHR46774">
    <property type="entry name" value="CHROMATIN MODIFICATION-RELATED PROTEIN EAF1 A-RELATED"/>
    <property type="match status" value="1"/>
</dbReference>
<gene>
    <name evidence="5" type="ORF">HPP92_000545</name>
</gene>
<feature type="region of interest" description="Disordered" evidence="2">
    <location>
        <begin position="873"/>
        <end position="902"/>
    </location>
</feature>
<comment type="caution">
    <text evidence="5">The sequence shown here is derived from an EMBL/GenBank/DDBJ whole genome shotgun (WGS) entry which is preliminary data.</text>
</comment>
<dbReference type="OrthoDB" id="7763451at2759"/>
<feature type="domain" description="HSA" evidence="4">
    <location>
        <begin position="542"/>
        <end position="617"/>
    </location>
</feature>
<dbReference type="InterPro" id="IPR044798">
    <property type="entry name" value="EAF1A/B"/>
</dbReference>
<reference evidence="5 6" key="1">
    <citation type="journal article" date="2020" name="Nat. Food">
        <title>A phased Vanilla planifolia genome enables genetic improvement of flavour and production.</title>
        <authorList>
            <person name="Hasing T."/>
            <person name="Tang H."/>
            <person name="Brym M."/>
            <person name="Khazi F."/>
            <person name="Huang T."/>
            <person name="Chambers A.H."/>
        </authorList>
    </citation>
    <scope>NUCLEOTIDE SEQUENCE [LARGE SCALE GENOMIC DNA]</scope>
    <source>
        <tissue evidence="5">Leaf</tissue>
    </source>
</reference>
<feature type="compositionally biased region" description="Low complexity" evidence="2">
    <location>
        <begin position="1832"/>
        <end position="1859"/>
    </location>
</feature>
<protein>
    <recommendedName>
        <fullName evidence="7">Chromatin modification-related protein EAF1 B-like</fullName>
    </recommendedName>
</protein>
<organism evidence="5 6">
    <name type="scientific">Vanilla planifolia</name>
    <name type="common">Vanilla</name>
    <dbReference type="NCBI Taxonomy" id="51239"/>
    <lineage>
        <taxon>Eukaryota</taxon>
        <taxon>Viridiplantae</taxon>
        <taxon>Streptophyta</taxon>
        <taxon>Embryophyta</taxon>
        <taxon>Tracheophyta</taxon>
        <taxon>Spermatophyta</taxon>
        <taxon>Magnoliopsida</taxon>
        <taxon>Liliopsida</taxon>
        <taxon>Asparagales</taxon>
        <taxon>Orchidaceae</taxon>
        <taxon>Vanilloideae</taxon>
        <taxon>Vanilleae</taxon>
        <taxon>Vanilla</taxon>
    </lineage>
</organism>
<feature type="compositionally biased region" description="Low complexity" evidence="2">
    <location>
        <begin position="1125"/>
        <end position="1137"/>
    </location>
</feature>
<feature type="compositionally biased region" description="Polar residues" evidence="2">
    <location>
        <begin position="1673"/>
        <end position="1696"/>
    </location>
</feature>
<feature type="compositionally biased region" description="Polar residues" evidence="2">
    <location>
        <begin position="1482"/>
        <end position="1503"/>
    </location>
</feature>
<feature type="region of interest" description="Disordered" evidence="2">
    <location>
        <begin position="1583"/>
        <end position="1606"/>
    </location>
</feature>
<dbReference type="Pfam" id="PF07529">
    <property type="entry name" value="HSA"/>
    <property type="match status" value="1"/>
</dbReference>
<dbReference type="GO" id="GO:0006325">
    <property type="term" value="P:chromatin organization"/>
    <property type="evidence" value="ECO:0007669"/>
    <property type="project" value="UniProtKB-KW"/>
</dbReference>
<evidence type="ECO:0000256" key="2">
    <source>
        <dbReference type="SAM" id="MobiDB-lite"/>
    </source>
</evidence>
<accession>A0A835RUN0</accession>
<evidence type="ECO:0000259" key="4">
    <source>
        <dbReference type="PROSITE" id="PS51204"/>
    </source>
</evidence>